<dbReference type="HOGENOM" id="CLU_910974_0_0_0"/>
<organism evidence="1 2">
    <name type="scientific">Acidobacterium capsulatum (strain ATCC 51196 / DSM 11244 / BCRC 80197 / JCM 7670 / NBRC 15755 / NCIMB 13165 / 161)</name>
    <dbReference type="NCBI Taxonomy" id="240015"/>
    <lineage>
        <taxon>Bacteria</taxon>
        <taxon>Pseudomonadati</taxon>
        <taxon>Acidobacteriota</taxon>
        <taxon>Terriglobia</taxon>
        <taxon>Terriglobales</taxon>
        <taxon>Acidobacteriaceae</taxon>
        <taxon>Acidobacterium</taxon>
    </lineage>
</organism>
<name>C1F1E5_ACIC5</name>
<reference evidence="1 2" key="1">
    <citation type="journal article" date="2009" name="Appl. Environ. Microbiol.">
        <title>Three genomes from the phylum Acidobacteria provide insight into the lifestyles of these microorganisms in soils.</title>
        <authorList>
            <person name="Ward N.L."/>
            <person name="Challacombe J.F."/>
            <person name="Janssen P.H."/>
            <person name="Henrissat B."/>
            <person name="Coutinho P.M."/>
            <person name="Wu M."/>
            <person name="Xie G."/>
            <person name="Haft D.H."/>
            <person name="Sait M."/>
            <person name="Badger J."/>
            <person name="Barabote R.D."/>
            <person name="Bradley B."/>
            <person name="Brettin T.S."/>
            <person name="Brinkac L.M."/>
            <person name="Bruce D."/>
            <person name="Creasy T."/>
            <person name="Daugherty S.C."/>
            <person name="Davidsen T.M."/>
            <person name="DeBoy R.T."/>
            <person name="Detter J.C."/>
            <person name="Dodson R.J."/>
            <person name="Durkin A.S."/>
            <person name="Ganapathy A."/>
            <person name="Gwinn-Giglio M."/>
            <person name="Han C.S."/>
            <person name="Khouri H."/>
            <person name="Kiss H."/>
            <person name="Kothari S.P."/>
            <person name="Madupu R."/>
            <person name="Nelson K.E."/>
            <person name="Nelson W.C."/>
            <person name="Paulsen I."/>
            <person name="Penn K."/>
            <person name="Ren Q."/>
            <person name="Rosovitz M.J."/>
            <person name="Selengut J.D."/>
            <person name="Shrivastava S."/>
            <person name="Sullivan S.A."/>
            <person name="Tapia R."/>
            <person name="Thompson L.S."/>
            <person name="Watkins K.L."/>
            <person name="Yang Q."/>
            <person name="Yu C."/>
            <person name="Zafar N."/>
            <person name="Zhou L."/>
            <person name="Kuske C.R."/>
        </authorList>
    </citation>
    <scope>NUCLEOTIDE SEQUENCE [LARGE SCALE GENOMIC DNA]</scope>
    <source>
        <strain evidence="2">ATCC 51196 / DSM 11244 / BCRC 80197 / JCM 7670 / NBRC 15755 / NCIMB 13165 / 161</strain>
    </source>
</reference>
<evidence type="ECO:0000313" key="1">
    <source>
        <dbReference type="EMBL" id="ACO31341.1"/>
    </source>
</evidence>
<dbReference type="STRING" id="240015.ACP_2450"/>
<protein>
    <submittedName>
        <fullName evidence="1">Uncharacterized protein</fullName>
    </submittedName>
</protein>
<accession>C1F1E5</accession>
<keyword evidence="2" id="KW-1185">Reference proteome</keyword>
<dbReference type="InParanoid" id="C1F1E5"/>
<dbReference type="EMBL" id="CP001472">
    <property type="protein sequence ID" value="ACO31341.1"/>
    <property type="molecule type" value="Genomic_DNA"/>
</dbReference>
<dbReference type="Proteomes" id="UP000002207">
    <property type="component" value="Chromosome"/>
</dbReference>
<evidence type="ECO:0000313" key="2">
    <source>
        <dbReference type="Proteomes" id="UP000002207"/>
    </source>
</evidence>
<gene>
    <name evidence="1" type="ordered locus">ACP_2450</name>
</gene>
<proteinExistence type="predicted"/>
<dbReference type="KEGG" id="aca:ACP_2450"/>
<sequence length="305" mass="30665">MRWEIASVLLVESGGVRRGWLCGRCRGLRGGGLCLRDGVVGAFAPGKAQTGRAAGAAIVAERGGAGGLVGHDGHEGGEELSFGRCGGGDCAIFAIGGGLNLDGLAGREADTFEQHEGCILDAEHRLKLAALAGVEQREGDDGGLGVLLGGVVKDGEAQGFAACGGGGKLDGIAGLHGAEAVALCDGGADELALSVQGETGVEDFQVLVERPLDEAQIVGGLEALDLKGIGDLEALGRGFAAGLDHIEGCAGCGARRSPGRFIAGELGGGLEDALLAQPGNLRGRERVRLGRQRFQLKRSGGSAVL</sequence>
<dbReference type="AlphaFoldDB" id="C1F1E5"/>